<dbReference type="EMBL" id="DS473145">
    <property type="protein sequence ID" value="EDO27462.1"/>
    <property type="molecule type" value="Genomic_DNA"/>
</dbReference>
<feature type="compositionally biased region" description="Pro residues" evidence="1">
    <location>
        <begin position="264"/>
        <end position="281"/>
    </location>
</feature>
<reference evidence="2 3" key="1">
    <citation type="journal article" date="2007" name="Science">
        <title>Sea anemone genome reveals ancestral eumetazoan gene repertoire and genomic organization.</title>
        <authorList>
            <person name="Putnam N.H."/>
            <person name="Srivastava M."/>
            <person name="Hellsten U."/>
            <person name="Dirks B."/>
            <person name="Chapman J."/>
            <person name="Salamov A."/>
            <person name="Terry A."/>
            <person name="Shapiro H."/>
            <person name="Lindquist E."/>
            <person name="Kapitonov V.V."/>
            <person name="Jurka J."/>
            <person name="Genikhovich G."/>
            <person name="Grigoriev I.V."/>
            <person name="Lucas S.M."/>
            <person name="Steele R.E."/>
            <person name="Finnerty J.R."/>
            <person name="Technau U."/>
            <person name="Martindale M.Q."/>
            <person name="Rokhsar D.S."/>
        </authorList>
    </citation>
    <scope>NUCLEOTIDE SEQUENCE [LARGE SCALE GENOMIC DNA]</scope>
    <source>
        <strain evidence="3">CH2 X CH6</strain>
    </source>
</reference>
<sequence length="281" mass="32192">MAADKKPQPSASPSMLYHGDQLTSRLHHLTSVNGLDPMQAELSMLQHFSQNKLMELPPRKERETAERAARANELRHFCAPDVDSGLLEHALKQYAFEGMLLKVANEEGEIIDPRHLDEAFLSYSNPWDYPYTRLEEFRKVKFCSDDSGQLKISALDSSETPLTSFRNLDDWCFMEHLDHNTLLQVLKEAQFTLPYLDTYYHKRDHTLLLALHNPVGQDGRSSSSWNSKLHSNVGFRNYLDHVVSSIDSWVQEKERAKREATRTPTPPPPAIDEPTPPLKVE</sequence>
<dbReference type="KEGG" id="nve:5497765"/>
<organism evidence="2 3">
    <name type="scientific">Nematostella vectensis</name>
    <name type="common">Starlet sea anemone</name>
    <dbReference type="NCBI Taxonomy" id="45351"/>
    <lineage>
        <taxon>Eukaryota</taxon>
        <taxon>Metazoa</taxon>
        <taxon>Cnidaria</taxon>
        <taxon>Anthozoa</taxon>
        <taxon>Hexacorallia</taxon>
        <taxon>Actiniaria</taxon>
        <taxon>Edwardsiidae</taxon>
        <taxon>Nematostella</taxon>
    </lineage>
</organism>
<dbReference type="AlphaFoldDB" id="A7T968"/>
<dbReference type="HOGENOM" id="CLU_991434_0_0_1"/>
<dbReference type="PhylomeDB" id="A7T968"/>
<accession>A7T968</accession>
<dbReference type="PANTHER" id="PTHR21963:SF1">
    <property type="entry name" value="SPERM-ASSOCIATED ANTIGEN 17"/>
    <property type="match status" value="1"/>
</dbReference>
<dbReference type="InParanoid" id="A7T968"/>
<name>A7T968_NEMVE</name>
<gene>
    <name evidence="2" type="ORF">NEMVEDRAFT_v1g224064</name>
</gene>
<dbReference type="PANTHER" id="PTHR21963">
    <property type="entry name" value="PF6"/>
    <property type="match status" value="1"/>
</dbReference>
<keyword evidence="3" id="KW-1185">Reference proteome</keyword>
<feature type="region of interest" description="Disordered" evidence="1">
    <location>
        <begin position="253"/>
        <end position="281"/>
    </location>
</feature>
<evidence type="ECO:0000313" key="3">
    <source>
        <dbReference type="Proteomes" id="UP000001593"/>
    </source>
</evidence>
<dbReference type="InterPro" id="IPR026173">
    <property type="entry name" value="SPAG17"/>
</dbReference>
<protein>
    <submittedName>
        <fullName evidence="2">Uncharacterized protein</fullName>
    </submittedName>
</protein>
<dbReference type="STRING" id="45351.A7T968"/>
<dbReference type="Proteomes" id="UP000001593">
    <property type="component" value="Unassembled WGS sequence"/>
</dbReference>
<evidence type="ECO:0000313" key="2">
    <source>
        <dbReference type="EMBL" id="EDO27462.1"/>
    </source>
</evidence>
<proteinExistence type="predicted"/>
<evidence type="ECO:0000256" key="1">
    <source>
        <dbReference type="SAM" id="MobiDB-lite"/>
    </source>
</evidence>